<dbReference type="GeneID" id="115821287"/>
<dbReference type="Pfam" id="PF07714">
    <property type="entry name" value="PK_Tyr_Ser-Thr"/>
    <property type="match status" value="1"/>
</dbReference>
<keyword evidence="7" id="KW-0418">Kinase</keyword>
<dbReference type="OrthoDB" id="4062651at2759"/>
<dbReference type="GO" id="GO:0005886">
    <property type="term" value="C:plasma membrane"/>
    <property type="evidence" value="ECO:0007669"/>
    <property type="project" value="TreeGrafter"/>
</dbReference>
<dbReference type="InterPro" id="IPR001245">
    <property type="entry name" value="Ser-Thr/Tyr_kinase_cat_dom"/>
</dbReference>
<dbReference type="InterPro" id="IPR050122">
    <property type="entry name" value="RTK"/>
</dbReference>
<dbReference type="InterPro" id="IPR011009">
    <property type="entry name" value="Kinase-like_dom_sf"/>
</dbReference>
<organism evidence="6 7">
    <name type="scientific">Chanos chanos</name>
    <name type="common">Milkfish</name>
    <name type="synonym">Mugil chanos</name>
    <dbReference type="NCBI Taxonomy" id="29144"/>
    <lineage>
        <taxon>Eukaryota</taxon>
        <taxon>Metazoa</taxon>
        <taxon>Chordata</taxon>
        <taxon>Craniata</taxon>
        <taxon>Vertebrata</taxon>
        <taxon>Euteleostomi</taxon>
        <taxon>Actinopterygii</taxon>
        <taxon>Neopterygii</taxon>
        <taxon>Teleostei</taxon>
        <taxon>Ostariophysi</taxon>
        <taxon>Gonorynchiformes</taxon>
        <taxon>Chanidae</taxon>
        <taxon>Chanos</taxon>
    </lineage>
</organism>
<dbReference type="PANTHER" id="PTHR24416:SF631">
    <property type="entry name" value="SERINE_THREONINE_TYROSINE KINASE 1"/>
    <property type="match status" value="1"/>
</dbReference>
<dbReference type="PANTHER" id="PTHR24416">
    <property type="entry name" value="TYROSINE-PROTEIN KINASE RECEPTOR"/>
    <property type="match status" value="1"/>
</dbReference>
<proteinExistence type="predicted"/>
<keyword evidence="4" id="KW-0472">Membrane</keyword>
<keyword evidence="6" id="KW-1185">Reference proteome</keyword>
<reference evidence="7" key="1">
    <citation type="submission" date="2025-08" db="UniProtKB">
        <authorList>
            <consortium name="RefSeq"/>
        </authorList>
    </citation>
    <scope>IDENTIFICATION</scope>
</reference>
<dbReference type="PROSITE" id="PS50011">
    <property type="entry name" value="PROTEIN_KINASE_DOM"/>
    <property type="match status" value="1"/>
</dbReference>
<comment type="subcellular location">
    <subcellularLocation>
        <location evidence="1">Endomembrane system</location>
    </subcellularLocation>
</comment>
<feature type="transmembrane region" description="Helical" evidence="4">
    <location>
        <begin position="26"/>
        <end position="49"/>
    </location>
</feature>
<keyword evidence="3" id="KW-0067">ATP-binding</keyword>
<dbReference type="GO" id="GO:0004714">
    <property type="term" value="F:transmembrane receptor protein tyrosine kinase activity"/>
    <property type="evidence" value="ECO:0007669"/>
    <property type="project" value="TreeGrafter"/>
</dbReference>
<evidence type="ECO:0000256" key="4">
    <source>
        <dbReference type="SAM" id="Phobius"/>
    </source>
</evidence>
<dbReference type="Gene3D" id="1.10.510.10">
    <property type="entry name" value="Transferase(Phosphotransferase) domain 1"/>
    <property type="match status" value="1"/>
</dbReference>
<gene>
    <name evidence="7" type="primary">styk1b</name>
</gene>
<keyword evidence="2" id="KW-0547">Nucleotide-binding</keyword>
<dbReference type="GO" id="GO:0043235">
    <property type="term" value="C:receptor complex"/>
    <property type="evidence" value="ECO:0007669"/>
    <property type="project" value="TreeGrafter"/>
</dbReference>
<dbReference type="GO" id="GO:0012505">
    <property type="term" value="C:endomembrane system"/>
    <property type="evidence" value="ECO:0007669"/>
    <property type="project" value="UniProtKB-SubCell"/>
</dbReference>
<keyword evidence="4" id="KW-0812">Transmembrane</keyword>
<sequence>MSSAAYSLCEAGDTICEIRVYEQEVIIVPVLLLMAFIVTLIFLLLLRFCPERVERLRAKTSLSSSRTPRTKRILQGIDAPLGINPLEHESIALEVPTYSTFPPGVPGSPPYDAKQDSFGKNNTAFNGSFGAGRDYVNGASASFPSPRELPRQRLPEKFNRVSALPMSYSLKSDNSVSLYRARMDNRNVVLRVLNDSASTAEREDFLGFASFLSRVGPHPFLPELLGVVSLRAPLITVIEELENRDLLGFLWRCRQDNVATDLLCEMTEKRIFTMASHVASALEYLHSKNLLHGNVKARSVLVSRMYTAKLWGFGTAYACQNQGAIRNDDPGKKKWQAPEILARRPASQKSDVWSFGLLLYEMVTLGDPPYADIQVTDLLQYHQRGKMLKKPNNCSNSLYSIIKACCQWKEQDRATLAEVSRKLQSGEKSANDKVVIRVPEPVNVEHYLQEAGYGESNNYTIF</sequence>
<dbReference type="InterPro" id="IPR000719">
    <property type="entry name" value="Prot_kinase_dom"/>
</dbReference>
<keyword evidence="4" id="KW-1133">Transmembrane helix</keyword>
<dbReference type="GO" id="GO:0005524">
    <property type="term" value="F:ATP binding"/>
    <property type="evidence" value="ECO:0007669"/>
    <property type="project" value="UniProtKB-KW"/>
</dbReference>
<evidence type="ECO:0000256" key="2">
    <source>
        <dbReference type="ARBA" id="ARBA00022741"/>
    </source>
</evidence>
<evidence type="ECO:0000256" key="1">
    <source>
        <dbReference type="ARBA" id="ARBA00004308"/>
    </source>
</evidence>
<evidence type="ECO:0000313" key="6">
    <source>
        <dbReference type="Proteomes" id="UP000504632"/>
    </source>
</evidence>
<accession>A0A6J2W663</accession>
<feature type="domain" description="Protein kinase" evidence="5">
    <location>
        <begin position="164"/>
        <end position="435"/>
    </location>
</feature>
<dbReference type="PRINTS" id="PR00109">
    <property type="entry name" value="TYRKINASE"/>
</dbReference>
<dbReference type="AlphaFoldDB" id="A0A6J2W663"/>
<protein>
    <submittedName>
        <fullName evidence="7">Tyrosine-protein kinase STYK1b</fullName>
    </submittedName>
</protein>
<evidence type="ECO:0000259" key="5">
    <source>
        <dbReference type="PROSITE" id="PS50011"/>
    </source>
</evidence>
<dbReference type="CTD" id="324714"/>
<evidence type="ECO:0000256" key="3">
    <source>
        <dbReference type="ARBA" id="ARBA00022840"/>
    </source>
</evidence>
<dbReference type="InParanoid" id="A0A6J2W663"/>
<dbReference type="RefSeq" id="XP_030640935.1">
    <property type="nucleotide sequence ID" value="XM_030785075.1"/>
</dbReference>
<dbReference type="FunCoup" id="A0A6J2W663">
    <property type="interactions" value="395"/>
</dbReference>
<dbReference type="Proteomes" id="UP000504632">
    <property type="component" value="Chromosome 9"/>
</dbReference>
<keyword evidence="7" id="KW-0808">Transferase</keyword>
<dbReference type="GO" id="GO:0007169">
    <property type="term" value="P:cell surface receptor protein tyrosine kinase signaling pathway"/>
    <property type="evidence" value="ECO:0007669"/>
    <property type="project" value="TreeGrafter"/>
</dbReference>
<evidence type="ECO:0000313" key="7">
    <source>
        <dbReference type="RefSeq" id="XP_030640935.1"/>
    </source>
</evidence>
<name>A0A6J2W663_CHACN</name>
<dbReference type="SUPFAM" id="SSF56112">
    <property type="entry name" value="Protein kinase-like (PK-like)"/>
    <property type="match status" value="1"/>
</dbReference>